<dbReference type="InterPro" id="IPR028325">
    <property type="entry name" value="VG_K_chnl"/>
</dbReference>
<accession>A0A090L1R8</accession>
<feature type="transmembrane region" description="Helical" evidence="13">
    <location>
        <begin position="546"/>
        <end position="564"/>
    </location>
</feature>
<dbReference type="Pfam" id="PF00520">
    <property type="entry name" value="Ion_trans"/>
    <property type="match status" value="1"/>
</dbReference>
<dbReference type="Gene3D" id="3.30.710.10">
    <property type="entry name" value="Potassium Channel Kv1.1, Chain A"/>
    <property type="match status" value="1"/>
</dbReference>
<keyword evidence="7" id="KW-0851">Voltage-gated channel</keyword>
<evidence type="ECO:0000256" key="1">
    <source>
        <dbReference type="ARBA" id="ARBA00004651"/>
    </source>
</evidence>
<keyword evidence="6" id="KW-0631">Potassium channel</keyword>
<dbReference type="RefSeq" id="XP_024502843.1">
    <property type="nucleotide sequence ID" value="XM_024648913.1"/>
</dbReference>
<reference evidence="18" key="2">
    <citation type="submission" date="2020-12" db="UniProtKB">
        <authorList>
            <consortium name="WormBaseParasite"/>
        </authorList>
    </citation>
    <scope>IDENTIFICATION</scope>
</reference>
<evidence type="ECO:0000256" key="5">
    <source>
        <dbReference type="ARBA" id="ARBA00022692"/>
    </source>
</evidence>
<evidence type="ECO:0000256" key="6">
    <source>
        <dbReference type="ARBA" id="ARBA00022826"/>
    </source>
</evidence>
<dbReference type="GO" id="GO:0001508">
    <property type="term" value="P:action potential"/>
    <property type="evidence" value="ECO:0007669"/>
    <property type="project" value="TreeGrafter"/>
</dbReference>
<keyword evidence="9 13" id="KW-1133">Transmembrane helix</keyword>
<feature type="transmembrane region" description="Helical" evidence="13">
    <location>
        <begin position="340"/>
        <end position="361"/>
    </location>
</feature>
<dbReference type="AlphaFoldDB" id="A0A090L1R8"/>
<dbReference type="WormBase" id="SRAE_1000190100">
    <property type="protein sequence ID" value="SRP09125"/>
    <property type="gene ID" value="WBGene00258512"/>
</dbReference>
<evidence type="ECO:0000256" key="13">
    <source>
        <dbReference type="SAM" id="Phobius"/>
    </source>
</evidence>
<dbReference type="InterPro" id="IPR003968">
    <property type="entry name" value="K_chnl_volt-dep_Kv"/>
</dbReference>
<dbReference type="GeneID" id="36376007"/>
<dbReference type="GO" id="GO:0005251">
    <property type="term" value="F:delayed rectifier potassium channel activity"/>
    <property type="evidence" value="ECO:0007669"/>
    <property type="project" value="TreeGrafter"/>
</dbReference>
<proteinExistence type="predicted"/>
<dbReference type="OrthoDB" id="296522at2759"/>
<dbReference type="GO" id="GO:0008076">
    <property type="term" value="C:voltage-gated potassium channel complex"/>
    <property type="evidence" value="ECO:0007669"/>
    <property type="project" value="InterPro"/>
</dbReference>
<sequence length="676" mass="77729">MLSTTTNHFRLGQKRKFYSFDIKADSIINNAKYLPIVGENRNFNIKNFIFHRKSLLPMIPSTHHPTKISTKKVSKDIINTKNNRNLTTTSSIFLLKAQNVNGKNSQLINHNSQDEDDNINDINLLDVSLKPMIPEQDDNESLKYDTARNIGVYPSLMSLNNQENDKNYTNNMDEENKNKFFLCSENFIPINNSIDKIDRYSTIKRRGVGRLLALIKSPPEVQIHFCDAILYDTHEYYFERTPNLFHIVYQFYLTGLIHQPNTLCPKDLLDELEYWQITAENYMAPCCCFSEFESNIDIEDIYSTSSEADSNLFKHLIFSNLRYKVWCIMENPASSVYAQLYAIFSIFFVVLSIGGLVLSSIPDLQVRVEKIKFPDNFKPYFNHTTINETLEYEKKYGIIRSYEMEPHPLFQQLEYICIFWFVCEYAAKILVAPRKWHVMTRILNIIDLLSILPFVVDTVLWMIGLDSDQLRDLKGAFLVVRILRVLRVIRVLKLGRYSSGLQMFGKTLHASFRQLSMMAMVVMTGVIFFATLIYFLEKDEPDSKFYSIPITAWFTLVTMSTVGYGDMTPSTVAGKLVATVAIACGVLVLALPITIIVDNFMKVAEGERRNPEFKGEDDNLVSSQTTQNQISLNGQPSFKRLGPRARIMEQSPNVTVNAKNKKCGTENNIPFNQINI</sequence>
<dbReference type="Gene3D" id="1.10.287.70">
    <property type="match status" value="1"/>
</dbReference>
<dbReference type="Proteomes" id="UP000035682">
    <property type="component" value="Unplaced"/>
</dbReference>
<evidence type="ECO:0000256" key="3">
    <source>
        <dbReference type="ARBA" id="ARBA00022475"/>
    </source>
</evidence>
<evidence type="ECO:0000313" key="16">
    <source>
        <dbReference type="EMBL" id="CEF63642.1"/>
    </source>
</evidence>
<dbReference type="GO" id="GO:0051260">
    <property type="term" value="P:protein homooligomerization"/>
    <property type="evidence" value="ECO:0007669"/>
    <property type="project" value="InterPro"/>
</dbReference>
<dbReference type="PANTHER" id="PTHR11537:SF254">
    <property type="entry name" value="POTASSIUM VOLTAGE-GATED CHANNEL PROTEIN SHAB"/>
    <property type="match status" value="1"/>
</dbReference>
<feature type="domain" description="Potassium channel tetramerisation-type BTB" evidence="15">
    <location>
        <begin position="201"/>
        <end position="280"/>
    </location>
</feature>
<dbReference type="PRINTS" id="PR01491">
    <property type="entry name" value="KVCHANNEL"/>
</dbReference>
<dbReference type="PRINTS" id="PR01494">
    <property type="entry name" value="KV9CHANNEL"/>
</dbReference>
<evidence type="ECO:0000313" key="19">
    <source>
        <dbReference type="WormBase" id="SRAE_1000190100"/>
    </source>
</evidence>
<evidence type="ECO:0000256" key="12">
    <source>
        <dbReference type="ARBA" id="ARBA00023303"/>
    </source>
</evidence>
<evidence type="ECO:0000259" key="15">
    <source>
        <dbReference type="Pfam" id="PF02214"/>
    </source>
</evidence>
<dbReference type="PRINTS" id="PR00169">
    <property type="entry name" value="KCHANNEL"/>
</dbReference>
<dbReference type="InterPro" id="IPR003971">
    <property type="entry name" value="K_chnl_volt-dep_Kv5/Kv9"/>
</dbReference>
<dbReference type="InterPro" id="IPR005821">
    <property type="entry name" value="Ion_trans_dom"/>
</dbReference>
<keyword evidence="11 13" id="KW-0472">Membrane</keyword>
<feature type="transmembrane region" description="Helical" evidence="13">
    <location>
        <begin position="515"/>
        <end position="534"/>
    </location>
</feature>
<dbReference type="InterPro" id="IPR003131">
    <property type="entry name" value="T1-type_BTB"/>
</dbReference>
<keyword evidence="10" id="KW-0406">Ion transport</keyword>
<reference evidence="16 17" key="1">
    <citation type="submission" date="2014-09" db="EMBL/GenBank/DDBJ databases">
        <authorList>
            <person name="Martin A.A."/>
        </authorList>
    </citation>
    <scope>NUCLEOTIDE SEQUENCE</scope>
    <source>
        <strain evidence="17">ED321</strain>
        <strain evidence="16">ED321 Heterogonic</strain>
    </source>
</reference>
<keyword evidence="4" id="KW-0633">Potassium transport</keyword>
<evidence type="ECO:0000256" key="9">
    <source>
        <dbReference type="ARBA" id="ARBA00022989"/>
    </source>
</evidence>
<dbReference type="PANTHER" id="PTHR11537">
    <property type="entry name" value="VOLTAGE-GATED POTASSIUM CHANNEL"/>
    <property type="match status" value="1"/>
</dbReference>
<evidence type="ECO:0000313" key="17">
    <source>
        <dbReference type="Proteomes" id="UP000035682"/>
    </source>
</evidence>
<dbReference type="Pfam" id="PF02214">
    <property type="entry name" value="BTB_2"/>
    <property type="match status" value="1"/>
</dbReference>
<evidence type="ECO:0000256" key="2">
    <source>
        <dbReference type="ARBA" id="ARBA00022448"/>
    </source>
</evidence>
<evidence type="ECO:0000313" key="18">
    <source>
        <dbReference type="WBParaSite" id="SRAE_1000190100.1"/>
    </source>
</evidence>
<dbReference type="InterPro" id="IPR027359">
    <property type="entry name" value="Volt_channel_dom_sf"/>
</dbReference>
<dbReference type="WBParaSite" id="SRAE_1000190100.1">
    <property type="protein sequence ID" value="SRAE_1000190100.1"/>
    <property type="gene ID" value="WBGene00258512"/>
</dbReference>
<gene>
    <name evidence="16 18 19" type="ORF">SRAE_1000190100</name>
</gene>
<feature type="domain" description="Ion transport" evidence="14">
    <location>
        <begin position="340"/>
        <end position="605"/>
    </location>
</feature>
<evidence type="ECO:0000256" key="11">
    <source>
        <dbReference type="ARBA" id="ARBA00023136"/>
    </source>
</evidence>
<dbReference type="STRING" id="34506.A0A090L1R8"/>
<dbReference type="FunFam" id="1.20.120.350:FF:000070">
    <property type="entry name" value="K+ channel tetramerization domain protein"/>
    <property type="match status" value="1"/>
</dbReference>
<keyword evidence="2" id="KW-0813">Transport</keyword>
<evidence type="ECO:0000259" key="14">
    <source>
        <dbReference type="Pfam" id="PF00520"/>
    </source>
</evidence>
<comment type="subcellular location">
    <subcellularLocation>
        <location evidence="1">Cell membrane</location>
        <topology evidence="1">Multi-pass membrane protein</topology>
    </subcellularLocation>
</comment>
<keyword evidence="5 13" id="KW-0812">Transmembrane</keyword>
<keyword evidence="3" id="KW-1003">Cell membrane</keyword>
<feature type="transmembrane region" description="Helical" evidence="13">
    <location>
        <begin position="576"/>
        <end position="597"/>
    </location>
</feature>
<dbReference type="CTD" id="36376007"/>
<name>A0A090L1R8_STRRB</name>
<evidence type="ECO:0000256" key="8">
    <source>
        <dbReference type="ARBA" id="ARBA00022958"/>
    </source>
</evidence>
<evidence type="ECO:0000256" key="7">
    <source>
        <dbReference type="ARBA" id="ARBA00022882"/>
    </source>
</evidence>
<keyword evidence="17" id="KW-1185">Reference proteome</keyword>
<dbReference type="OMA" id="GVYDQQQ"/>
<feature type="transmembrane region" description="Helical" evidence="13">
    <location>
        <begin position="442"/>
        <end position="463"/>
    </location>
</feature>
<dbReference type="FunFam" id="1.10.287.70:FF:000005">
    <property type="entry name" value="potassium voltage-gated channel subfamily G member 1"/>
    <property type="match status" value="1"/>
</dbReference>
<keyword evidence="12" id="KW-0407">Ion channel</keyword>
<keyword evidence="8" id="KW-0630">Potassium</keyword>
<organism evidence="16">
    <name type="scientific">Strongyloides ratti</name>
    <name type="common">Parasitic roundworm</name>
    <dbReference type="NCBI Taxonomy" id="34506"/>
    <lineage>
        <taxon>Eukaryota</taxon>
        <taxon>Metazoa</taxon>
        <taxon>Ecdysozoa</taxon>
        <taxon>Nematoda</taxon>
        <taxon>Chromadorea</taxon>
        <taxon>Rhabditida</taxon>
        <taxon>Tylenchina</taxon>
        <taxon>Panagrolaimomorpha</taxon>
        <taxon>Strongyloidoidea</taxon>
        <taxon>Strongyloididae</taxon>
        <taxon>Strongyloides</taxon>
    </lineage>
</organism>
<dbReference type="EMBL" id="LN609528">
    <property type="protein sequence ID" value="CEF63642.1"/>
    <property type="molecule type" value="Genomic_DNA"/>
</dbReference>
<protein>
    <submittedName>
        <fullName evidence="16 18">Uncharacterized protein</fullName>
    </submittedName>
</protein>
<evidence type="ECO:0000256" key="10">
    <source>
        <dbReference type="ARBA" id="ARBA00023065"/>
    </source>
</evidence>
<dbReference type="SUPFAM" id="SSF54695">
    <property type="entry name" value="POZ domain"/>
    <property type="match status" value="1"/>
</dbReference>
<dbReference type="Gene3D" id="1.20.120.350">
    <property type="entry name" value="Voltage-gated potassium channels. Chain C"/>
    <property type="match status" value="1"/>
</dbReference>
<dbReference type="SUPFAM" id="SSF81324">
    <property type="entry name" value="Voltage-gated potassium channels"/>
    <property type="match status" value="1"/>
</dbReference>
<evidence type="ECO:0000256" key="4">
    <source>
        <dbReference type="ARBA" id="ARBA00022538"/>
    </source>
</evidence>
<dbReference type="InterPro" id="IPR011333">
    <property type="entry name" value="SKP1/BTB/POZ_sf"/>
</dbReference>